<evidence type="ECO:0000313" key="2">
    <source>
        <dbReference type="Proteomes" id="UP001152607"/>
    </source>
</evidence>
<organism evidence="1 2">
    <name type="scientific">Periconia digitata</name>
    <dbReference type="NCBI Taxonomy" id="1303443"/>
    <lineage>
        <taxon>Eukaryota</taxon>
        <taxon>Fungi</taxon>
        <taxon>Dikarya</taxon>
        <taxon>Ascomycota</taxon>
        <taxon>Pezizomycotina</taxon>
        <taxon>Dothideomycetes</taxon>
        <taxon>Pleosporomycetidae</taxon>
        <taxon>Pleosporales</taxon>
        <taxon>Massarineae</taxon>
        <taxon>Periconiaceae</taxon>
        <taxon>Periconia</taxon>
    </lineage>
</organism>
<dbReference type="Proteomes" id="UP001152607">
    <property type="component" value="Unassembled WGS sequence"/>
</dbReference>
<comment type="caution">
    <text evidence="1">The sequence shown here is derived from an EMBL/GenBank/DDBJ whole genome shotgun (WGS) entry which is preliminary data.</text>
</comment>
<gene>
    <name evidence="1" type="ORF">PDIGIT_LOCUS5305</name>
</gene>
<dbReference type="EMBL" id="CAOQHR010000003">
    <property type="protein sequence ID" value="CAI6332273.1"/>
    <property type="molecule type" value="Genomic_DNA"/>
</dbReference>
<proteinExistence type="predicted"/>
<reference evidence="1" key="1">
    <citation type="submission" date="2023-01" db="EMBL/GenBank/DDBJ databases">
        <authorList>
            <person name="Van Ghelder C."/>
            <person name="Rancurel C."/>
        </authorList>
    </citation>
    <scope>NUCLEOTIDE SEQUENCE</scope>
    <source>
        <strain evidence="1">CNCM I-4278</strain>
    </source>
</reference>
<name>A0A9W4XHM6_9PLEO</name>
<dbReference type="AlphaFoldDB" id="A0A9W4XHM6"/>
<sequence>MQYDSEQQPRTKKETSDGNRIGFCCKIFVELRTYKPSLSLPVAISSSLCEDAVHTGFGSTSIQLHYSRQDCVVYRADHRCQYMDTYTAEVSIYSEHGNTRPRTLSITPHYRQCRGIGLLRNRQCTQTPTWNS</sequence>
<keyword evidence="2" id="KW-1185">Reference proteome</keyword>
<protein>
    <submittedName>
        <fullName evidence="1">Uncharacterized protein</fullName>
    </submittedName>
</protein>
<evidence type="ECO:0000313" key="1">
    <source>
        <dbReference type="EMBL" id="CAI6332273.1"/>
    </source>
</evidence>
<accession>A0A9W4XHM6</accession>